<evidence type="ECO:0000259" key="1">
    <source>
        <dbReference type="Pfam" id="PF24626"/>
    </source>
</evidence>
<dbReference type="GO" id="GO:0016301">
    <property type="term" value="F:kinase activity"/>
    <property type="evidence" value="ECO:0007669"/>
    <property type="project" value="UniProtKB-KW"/>
</dbReference>
<dbReference type="PANTHER" id="PTHR35046">
    <property type="entry name" value="ZINC KNUCKLE (CCHC-TYPE) FAMILY PROTEIN"/>
    <property type="match status" value="1"/>
</dbReference>
<feature type="domain" description="Tf2-1-like SH3-like" evidence="1">
    <location>
        <begin position="79"/>
        <end position="117"/>
    </location>
</feature>
<gene>
    <name evidence="3" type="ORF">E5676_scaffold10G00150</name>
    <name evidence="2" type="ORF">E6C27_scaffold318G001340</name>
</gene>
<keyword evidence="3" id="KW-0808">Transferase</keyword>
<protein>
    <submittedName>
        <fullName evidence="3">Serine/threonine-protein kinase TIO-like</fullName>
    </submittedName>
</protein>
<dbReference type="Proteomes" id="UP000321393">
    <property type="component" value="Unassembled WGS sequence"/>
</dbReference>
<accession>A0A5D3BAI4</accession>
<dbReference type="PANTHER" id="PTHR35046:SF18">
    <property type="entry name" value="RNA-DIRECTED DNA POLYMERASE"/>
    <property type="match status" value="1"/>
</dbReference>
<reference evidence="4 5" key="1">
    <citation type="submission" date="2019-08" db="EMBL/GenBank/DDBJ databases">
        <title>Draft genome sequences of two oriental melons (Cucumis melo L. var makuwa).</title>
        <authorList>
            <person name="Kwon S.-Y."/>
        </authorList>
    </citation>
    <scope>NUCLEOTIDE SEQUENCE [LARGE SCALE GENOMIC DNA]</scope>
    <source>
        <strain evidence="5">cv. Chang Bougi</strain>
        <strain evidence="4">cv. SW 3</strain>
        <tissue evidence="3">Leaf</tissue>
    </source>
</reference>
<evidence type="ECO:0000313" key="5">
    <source>
        <dbReference type="Proteomes" id="UP000321947"/>
    </source>
</evidence>
<evidence type="ECO:0000313" key="3">
    <source>
        <dbReference type="EMBL" id="TYJ96860.1"/>
    </source>
</evidence>
<dbReference type="OrthoDB" id="1935586at2759"/>
<dbReference type="InterPro" id="IPR056924">
    <property type="entry name" value="SH3_Tf2-1"/>
</dbReference>
<proteinExistence type="predicted"/>
<dbReference type="Pfam" id="PF24626">
    <property type="entry name" value="SH3_Tf2-1"/>
    <property type="match status" value="1"/>
</dbReference>
<comment type="caution">
    <text evidence="3">The sequence shown here is derived from an EMBL/GenBank/DDBJ whole genome shotgun (WGS) entry which is preliminary data.</text>
</comment>
<dbReference type="EMBL" id="SSTE01008974">
    <property type="protein sequence ID" value="KAA0054062.1"/>
    <property type="molecule type" value="Genomic_DNA"/>
</dbReference>
<evidence type="ECO:0000313" key="2">
    <source>
        <dbReference type="EMBL" id="KAA0054062.1"/>
    </source>
</evidence>
<evidence type="ECO:0000313" key="4">
    <source>
        <dbReference type="Proteomes" id="UP000321393"/>
    </source>
</evidence>
<dbReference type="Proteomes" id="UP000321947">
    <property type="component" value="Unassembled WGS sequence"/>
</dbReference>
<sequence>MANRSAGKSPFEVVYTSLPRVTFDLVNLCFVVDVSMEAEAMVERIFKLHQEVKSHLELPNDSYKIATNSHERFKEYQVGDLVMVYLRKSRFSAGYHSKMTKKRMGPFQILERLNPNA</sequence>
<dbReference type="EMBL" id="SSTD01019198">
    <property type="protein sequence ID" value="TYJ96860.1"/>
    <property type="molecule type" value="Genomic_DNA"/>
</dbReference>
<name>A0A5D3BAI4_CUCMM</name>
<organism evidence="3 5">
    <name type="scientific">Cucumis melo var. makuwa</name>
    <name type="common">Oriental melon</name>
    <dbReference type="NCBI Taxonomy" id="1194695"/>
    <lineage>
        <taxon>Eukaryota</taxon>
        <taxon>Viridiplantae</taxon>
        <taxon>Streptophyta</taxon>
        <taxon>Embryophyta</taxon>
        <taxon>Tracheophyta</taxon>
        <taxon>Spermatophyta</taxon>
        <taxon>Magnoliopsida</taxon>
        <taxon>eudicotyledons</taxon>
        <taxon>Gunneridae</taxon>
        <taxon>Pentapetalae</taxon>
        <taxon>rosids</taxon>
        <taxon>fabids</taxon>
        <taxon>Cucurbitales</taxon>
        <taxon>Cucurbitaceae</taxon>
        <taxon>Benincaseae</taxon>
        <taxon>Cucumis</taxon>
    </lineage>
</organism>
<keyword evidence="3" id="KW-0418">Kinase</keyword>
<dbReference type="AlphaFoldDB" id="A0A5D3BAI4"/>